<keyword evidence="2" id="KW-1185">Reference proteome</keyword>
<gene>
    <name evidence="1" type="ORF">SCALOS_LOCUS8597</name>
</gene>
<dbReference type="EMBL" id="CAJVPM010023229">
    <property type="protein sequence ID" value="CAG8648808.1"/>
    <property type="molecule type" value="Genomic_DNA"/>
</dbReference>
<comment type="caution">
    <text evidence="1">The sequence shown here is derived from an EMBL/GenBank/DDBJ whole genome shotgun (WGS) entry which is preliminary data.</text>
</comment>
<accession>A0ACA9NDI5</accession>
<evidence type="ECO:0000313" key="1">
    <source>
        <dbReference type="EMBL" id="CAG8648808.1"/>
    </source>
</evidence>
<sequence>LYQEYSDFKTKLEKVTNHEQRYKNYITMLNNLSKNELMIEKVLDKVYALCVLFNSSKNIYVILRYEIPFAIEENSKIFPNSKTEDIYRTAVYIADIRDVTPQYIESEKNSNCPKEEIINEVIENCEVVENCEVEENCDMIHCNSINCDDINNNSINYTTINTEDEEIEEEILKI</sequence>
<proteinExistence type="predicted"/>
<feature type="non-terminal residue" evidence="1">
    <location>
        <position position="1"/>
    </location>
</feature>
<evidence type="ECO:0000313" key="2">
    <source>
        <dbReference type="Proteomes" id="UP000789860"/>
    </source>
</evidence>
<feature type="non-terminal residue" evidence="1">
    <location>
        <position position="174"/>
    </location>
</feature>
<reference evidence="1" key="1">
    <citation type="submission" date="2021-06" db="EMBL/GenBank/DDBJ databases">
        <authorList>
            <person name="Kallberg Y."/>
            <person name="Tangrot J."/>
            <person name="Rosling A."/>
        </authorList>
    </citation>
    <scope>NUCLEOTIDE SEQUENCE</scope>
    <source>
        <strain evidence="1">AU212A</strain>
    </source>
</reference>
<organism evidence="1 2">
    <name type="scientific">Scutellospora calospora</name>
    <dbReference type="NCBI Taxonomy" id="85575"/>
    <lineage>
        <taxon>Eukaryota</taxon>
        <taxon>Fungi</taxon>
        <taxon>Fungi incertae sedis</taxon>
        <taxon>Mucoromycota</taxon>
        <taxon>Glomeromycotina</taxon>
        <taxon>Glomeromycetes</taxon>
        <taxon>Diversisporales</taxon>
        <taxon>Gigasporaceae</taxon>
        <taxon>Scutellospora</taxon>
    </lineage>
</organism>
<protein>
    <submittedName>
        <fullName evidence="1">4292_t:CDS:1</fullName>
    </submittedName>
</protein>
<name>A0ACA9NDI5_9GLOM</name>
<dbReference type="Proteomes" id="UP000789860">
    <property type="component" value="Unassembled WGS sequence"/>
</dbReference>